<dbReference type="EMBL" id="JACEIK010005240">
    <property type="protein sequence ID" value="MCE0481038.1"/>
    <property type="molecule type" value="Genomic_DNA"/>
</dbReference>
<name>A0ABS8VJR2_DATST</name>
<evidence type="ECO:0000313" key="3">
    <source>
        <dbReference type="Proteomes" id="UP000823775"/>
    </source>
</evidence>
<gene>
    <name evidence="2" type="ORF">HAX54_038417</name>
</gene>
<organism evidence="2 3">
    <name type="scientific">Datura stramonium</name>
    <name type="common">Jimsonweed</name>
    <name type="synonym">Common thornapple</name>
    <dbReference type="NCBI Taxonomy" id="4076"/>
    <lineage>
        <taxon>Eukaryota</taxon>
        <taxon>Viridiplantae</taxon>
        <taxon>Streptophyta</taxon>
        <taxon>Embryophyta</taxon>
        <taxon>Tracheophyta</taxon>
        <taxon>Spermatophyta</taxon>
        <taxon>Magnoliopsida</taxon>
        <taxon>eudicotyledons</taxon>
        <taxon>Gunneridae</taxon>
        <taxon>Pentapetalae</taxon>
        <taxon>asterids</taxon>
        <taxon>lamiids</taxon>
        <taxon>Solanales</taxon>
        <taxon>Solanaceae</taxon>
        <taxon>Solanoideae</taxon>
        <taxon>Datureae</taxon>
        <taxon>Datura</taxon>
    </lineage>
</organism>
<protein>
    <submittedName>
        <fullName evidence="2">Uncharacterized protein</fullName>
    </submittedName>
</protein>
<feature type="non-terminal residue" evidence="2">
    <location>
        <position position="1"/>
    </location>
</feature>
<reference evidence="2 3" key="1">
    <citation type="journal article" date="2021" name="BMC Genomics">
        <title>Datura genome reveals duplications of psychoactive alkaloid biosynthetic genes and high mutation rate following tissue culture.</title>
        <authorList>
            <person name="Rajewski A."/>
            <person name="Carter-House D."/>
            <person name="Stajich J."/>
            <person name="Litt A."/>
        </authorList>
    </citation>
    <scope>NUCLEOTIDE SEQUENCE [LARGE SCALE GENOMIC DNA]</scope>
    <source>
        <strain evidence="2">AR-01</strain>
    </source>
</reference>
<keyword evidence="3" id="KW-1185">Reference proteome</keyword>
<accession>A0ABS8VJR2</accession>
<comment type="caution">
    <text evidence="2">The sequence shown here is derived from an EMBL/GenBank/DDBJ whole genome shotgun (WGS) entry which is preliminary data.</text>
</comment>
<evidence type="ECO:0000256" key="1">
    <source>
        <dbReference type="SAM" id="MobiDB-lite"/>
    </source>
</evidence>
<sequence>STPWKQERAILCYTSVISFLSRHANYHRVPDQITFRELKEEAYSSSLSTRLVLVRIPLFLLIDAQLKLHLFRDKFSHPKNTKKSKNTISNKYKSPDSMEKENVNQLEAMSLASREIELSQLLKKFD</sequence>
<dbReference type="Proteomes" id="UP000823775">
    <property type="component" value="Unassembled WGS sequence"/>
</dbReference>
<feature type="region of interest" description="Disordered" evidence="1">
    <location>
        <begin position="77"/>
        <end position="99"/>
    </location>
</feature>
<proteinExistence type="predicted"/>
<evidence type="ECO:0000313" key="2">
    <source>
        <dbReference type="EMBL" id="MCE0481038.1"/>
    </source>
</evidence>